<evidence type="ECO:0000313" key="3">
    <source>
        <dbReference type="EMBL" id="BDZ75832.1"/>
    </source>
</evidence>
<keyword evidence="4" id="KW-1185">Reference proteome</keyword>
<sequence>MGRRNSKVPYIMMAVLAVAIAALLIYIVPYRYQLNHTVSFKETDEPLNNPLTGYAPSADNEEECQDSQLVYIGVTWSMWEPSQGEYDTEALEELFHIEEWKSQNKHAVLRFICDIPGEEGHKDIPEWLYEKTRDGEFYSTEYGAGYSPDYSNEFFRERHALAIQALAKYCNKDDFVAYVELGSLGHWGEWHTNTDEGLEPLPDAEVCWDYVLDYSDNFHNARLLMRRNFVMAADGDLGLYNDMIGSESDTEEWLDWIQNGGSFETSGKALEYEPMEDFWEKAPSGGEFTSEYTMEELLSDRLSETLEMIRDSHTTFIGPKCPEGDLKDGSVAESIREELGYRYYISRLSTQYSFRDGELEVTMTWENSGLAPLYWDWPVTMYVYNSDGELKYWENIEINLSDLVPGETVETTNHIPFTDEFRQGYQIGIGITDPDEEEHILLAMEGRQTDNVQIIYTYE</sequence>
<dbReference type="EMBL" id="AP027742">
    <property type="protein sequence ID" value="BDZ75832.1"/>
    <property type="molecule type" value="Genomic_DNA"/>
</dbReference>
<dbReference type="Pfam" id="PF16116">
    <property type="entry name" value="DUF4832"/>
    <property type="match status" value="1"/>
</dbReference>
<organism evidence="3 4">
    <name type="scientific">Claveliimonas bilis</name>
    <dbReference type="NCBI Taxonomy" id="3028070"/>
    <lineage>
        <taxon>Bacteria</taxon>
        <taxon>Bacillati</taxon>
        <taxon>Bacillota</taxon>
        <taxon>Clostridia</taxon>
        <taxon>Lachnospirales</taxon>
        <taxon>Lachnospiraceae</taxon>
        <taxon>Claveliimonas</taxon>
    </lineage>
</organism>
<dbReference type="InterPro" id="IPR032267">
    <property type="entry name" value="DUF4832"/>
</dbReference>
<evidence type="ECO:0000259" key="2">
    <source>
        <dbReference type="Pfam" id="PF16116"/>
    </source>
</evidence>
<proteinExistence type="predicted"/>
<dbReference type="Proteomes" id="UP001305815">
    <property type="component" value="Chromosome"/>
</dbReference>
<keyword evidence="1" id="KW-0472">Membrane</keyword>
<gene>
    <name evidence="3" type="ORF">Lac1_00150</name>
</gene>
<dbReference type="RefSeq" id="WP_316265888.1">
    <property type="nucleotide sequence ID" value="NZ_AP027742.1"/>
</dbReference>
<dbReference type="SUPFAM" id="SSF51445">
    <property type="entry name" value="(Trans)glycosidases"/>
    <property type="match status" value="1"/>
</dbReference>
<evidence type="ECO:0000313" key="4">
    <source>
        <dbReference type="Proteomes" id="UP001305815"/>
    </source>
</evidence>
<keyword evidence="1" id="KW-0812">Transmembrane</keyword>
<feature type="transmembrane region" description="Helical" evidence="1">
    <location>
        <begin position="12"/>
        <end position="32"/>
    </location>
</feature>
<keyword evidence="1" id="KW-1133">Transmembrane helix</keyword>
<feature type="domain" description="DUF4832" evidence="2">
    <location>
        <begin position="237"/>
        <end position="437"/>
    </location>
</feature>
<name>A0ABM8HH00_9FIRM</name>
<accession>A0ABM8HH00</accession>
<dbReference type="Gene3D" id="3.20.20.80">
    <property type="entry name" value="Glycosidases"/>
    <property type="match status" value="1"/>
</dbReference>
<dbReference type="InterPro" id="IPR017853">
    <property type="entry name" value="GH"/>
</dbReference>
<evidence type="ECO:0000256" key="1">
    <source>
        <dbReference type="SAM" id="Phobius"/>
    </source>
</evidence>
<reference evidence="4" key="1">
    <citation type="journal article" date="2023" name="Int. J. Syst. Evol. Microbiol.">
        <title>Claveliimonas bilis gen. nov., sp. nov., deoxycholic acid-producing bacteria isolated from human faeces, and reclassification of Sellimonas monacensis Zenner et al. 2021 as Claveliimonas monacensis comb. nov.</title>
        <authorList>
            <person name="Hisatomi A."/>
            <person name="Kastawa N.W.E.P.G."/>
            <person name="Song I."/>
            <person name="Ohkuma M."/>
            <person name="Fukiya S."/>
            <person name="Sakamoto M."/>
        </authorList>
    </citation>
    <scope>NUCLEOTIDE SEQUENCE [LARGE SCALE GENOMIC DNA]</scope>
    <source>
        <strain evidence="4">12BBH14</strain>
    </source>
</reference>
<protein>
    <submittedName>
        <fullName evidence="3">Beta-galactosidase</fullName>
    </submittedName>
</protein>